<dbReference type="Proteomes" id="UP001597297">
    <property type="component" value="Unassembled WGS sequence"/>
</dbReference>
<dbReference type="Pfam" id="PF07730">
    <property type="entry name" value="HisKA_3"/>
    <property type="match status" value="1"/>
</dbReference>
<evidence type="ECO:0000256" key="6">
    <source>
        <dbReference type="ARBA" id="ARBA00022777"/>
    </source>
</evidence>
<keyword evidence="4" id="KW-0808">Transferase</keyword>
<dbReference type="Gene3D" id="2.60.120.260">
    <property type="entry name" value="Galactose-binding domain-like"/>
    <property type="match status" value="2"/>
</dbReference>
<sequence>MPSFSIFFLSLLLGLLQSSYGQANTNSARDKLSLTKLEQRMKAINAELEQLASYSLRSGTGSVGYQSEAHKTAIEGEKIRIDLGAEFPIDQIVLVPTIRRDPNTGLQADGFPAAFQLIAGTDDTSTVVASYTEKDKLLPRIAPLAISFPSVNASWIELQVSHLTMRSWGNFYVVQLSEIMVFSGLENVALTQAVTTSSQIVNQNARDPKFLVDGYVPYLMDAANGSKSKAVTFHTHDELQQVILTIDLEKSQLVNQINLHMTDLSHTIPEATLSDHAVPRKLRVISSNDPYFSEQTTLFEFNQNSIYDVGPILMRRFPETKCRYIQVQVLELQPNIHNSKINYSVGFAEIEILSKGQNIALHKPILHSSISRTKRSLSRLTDGNNFLGEILPTREWMNQLARRHDLITERPRVAKRLSLLFDLQKKNLQRMYWIAALLAICIALAILIERLYHLRQLEKMRTRFAADLHDELGANLHAIGLLGDLAKEAVHSPKDLIETVDEIRALTERTGKAARYCADVYEAQLCGNLKLDMQRSAQRILADIDYELIIEGDELLQQLKPRTRADLFLFYKESLVNVSRHSEASHCVINCIANHQKVTLTIFDNGIGIIGTAENKMPASLKRRAKLLKAKLNIETPPHEGTKITLQLRRSQRFITLKNS</sequence>
<comment type="catalytic activity">
    <reaction evidence="1">
        <text>ATP + protein L-histidine = ADP + protein N-phospho-L-histidine.</text>
        <dbReference type="EC" id="2.7.13.3"/>
    </reaction>
</comment>
<keyword evidence="5" id="KW-0547">Nucleotide-binding</keyword>
<keyword evidence="9" id="KW-0472">Membrane</keyword>
<feature type="chain" id="PRO_5046204778" description="histidine kinase" evidence="10">
    <location>
        <begin position="24"/>
        <end position="660"/>
    </location>
</feature>
<keyword evidence="6 12" id="KW-0418">Kinase</keyword>
<protein>
    <recommendedName>
        <fullName evidence="2">histidine kinase</fullName>
        <ecNumber evidence="2">2.7.13.3</ecNumber>
    </recommendedName>
</protein>
<feature type="transmembrane region" description="Helical" evidence="9">
    <location>
        <begin position="431"/>
        <end position="452"/>
    </location>
</feature>
<accession>A0ABW5E372</accession>
<comment type="caution">
    <text evidence="12">The sequence shown here is derived from an EMBL/GenBank/DDBJ whole genome shotgun (WGS) entry which is preliminary data.</text>
</comment>
<gene>
    <name evidence="12" type="ORF">ACFSQZ_05345</name>
</gene>
<keyword evidence="13" id="KW-1185">Reference proteome</keyword>
<dbReference type="GO" id="GO:0016301">
    <property type="term" value="F:kinase activity"/>
    <property type="evidence" value="ECO:0007669"/>
    <property type="project" value="UniProtKB-KW"/>
</dbReference>
<evidence type="ECO:0000256" key="9">
    <source>
        <dbReference type="SAM" id="Phobius"/>
    </source>
</evidence>
<reference evidence="13" key="1">
    <citation type="journal article" date="2019" name="Int. J. Syst. Evol. Microbiol.">
        <title>The Global Catalogue of Microorganisms (GCM) 10K type strain sequencing project: providing services to taxonomists for standard genome sequencing and annotation.</title>
        <authorList>
            <consortium name="The Broad Institute Genomics Platform"/>
            <consortium name="The Broad Institute Genome Sequencing Center for Infectious Disease"/>
            <person name="Wu L."/>
            <person name="Ma J."/>
        </authorList>
    </citation>
    <scope>NUCLEOTIDE SEQUENCE [LARGE SCALE GENOMIC DNA]</scope>
    <source>
        <strain evidence="13">JCM 16545</strain>
    </source>
</reference>
<feature type="domain" description="Signal transduction histidine kinase subgroup 3 dimerisation and phosphoacceptor" evidence="11">
    <location>
        <begin position="461"/>
        <end position="515"/>
    </location>
</feature>
<keyword evidence="3" id="KW-0597">Phosphoprotein</keyword>
<dbReference type="SUPFAM" id="SSF49785">
    <property type="entry name" value="Galactose-binding domain-like"/>
    <property type="match status" value="1"/>
</dbReference>
<dbReference type="EMBL" id="JBHUJC010000018">
    <property type="protein sequence ID" value="MFD2275885.1"/>
    <property type="molecule type" value="Genomic_DNA"/>
</dbReference>
<keyword evidence="10" id="KW-0732">Signal</keyword>
<keyword evidence="9" id="KW-1133">Transmembrane helix</keyword>
<evidence type="ECO:0000256" key="8">
    <source>
        <dbReference type="ARBA" id="ARBA00023012"/>
    </source>
</evidence>
<evidence type="ECO:0000256" key="7">
    <source>
        <dbReference type="ARBA" id="ARBA00022840"/>
    </source>
</evidence>
<dbReference type="CDD" id="cd16917">
    <property type="entry name" value="HATPase_UhpB-NarQ-NarX-like"/>
    <property type="match status" value="1"/>
</dbReference>
<keyword evidence="9" id="KW-0812">Transmembrane</keyword>
<evidence type="ECO:0000256" key="3">
    <source>
        <dbReference type="ARBA" id="ARBA00022553"/>
    </source>
</evidence>
<evidence type="ECO:0000256" key="4">
    <source>
        <dbReference type="ARBA" id="ARBA00022679"/>
    </source>
</evidence>
<evidence type="ECO:0000256" key="2">
    <source>
        <dbReference type="ARBA" id="ARBA00012438"/>
    </source>
</evidence>
<dbReference type="EC" id="2.7.13.3" evidence="2"/>
<dbReference type="Gene3D" id="1.20.5.1930">
    <property type="match status" value="1"/>
</dbReference>
<dbReference type="PANTHER" id="PTHR24421">
    <property type="entry name" value="NITRATE/NITRITE SENSOR PROTEIN NARX-RELATED"/>
    <property type="match status" value="1"/>
</dbReference>
<dbReference type="Gene3D" id="3.30.565.10">
    <property type="entry name" value="Histidine kinase-like ATPase, C-terminal domain"/>
    <property type="match status" value="1"/>
</dbReference>
<keyword evidence="8" id="KW-0902">Two-component regulatory system</keyword>
<dbReference type="InterPro" id="IPR008979">
    <property type="entry name" value="Galactose-bd-like_sf"/>
</dbReference>
<evidence type="ECO:0000259" key="11">
    <source>
        <dbReference type="Pfam" id="PF07730"/>
    </source>
</evidence>
<evidence type="ECO:0000256" key="10">
    <source>
        <dbReference type="SAM" id="SignalP"/>
    </source>
</evidence>
<evidence type="ECO:0000313" key="12">
    <source>
        <dbReference type="EMBL" id="MFD2275885.1"/>
    </source>
</evidence>
<dbReference type="InterPro" id="IPR036890">
    <property type="entry name" value="HATPase_C_sf"/>
</dbReference>
<dbReference type="InterPro" id="IPR050482">
    <property type="entry name" value="Sensor_HK_TwoCompSys"/>
</dbReference>
<organism evidence="12 13">
    <name type="scientific">Rubritalea spongiae</name>
    <dbReference type="NCBI Taxonomy" id="430797"/>
    <lineage>
        <taxon>Bacteria</taxon>
        <taxon>Pseudomonadati</taxon>
        <taxon>Verrucomicrobiota</taxon>
        <taxon>Verrucomicrobiia</taxon>
        <taxon>Verrucomicrobiales</taxon>
        <taxon>Rubritaleaceae</taxon>
        <taxon>Rubritalea</taxon>
    </lineage>
</organism>
<name>A0ABW5E372_9BACT</name>
<dbReference type="InterPro" id="IPR011712">
    <property type="entry name" value="Sig_transdc_His_kin_sub3_dim/P"/>
</dbReference>
<proteinExistence type="predicted"/>
<keyword evidence="7" id="KW-0067">ATP-binding</keyword>
<evidence type="ECO:0000256" key="5">
    <source>
        <dbReference type="ARBA" id="ARBA00022741"/>
    </source>
</evidence>
<dbReference type="PANTHER" id="PTHR24421:SF10">
    <property type="entry name" value="NITRATE_NITRITE SENSOR PROTEIN NARQ"/>
    <property type="match status" value="1"/>
</dbReference>
<feature type="signal peptide" evidence="10">
    <location>
        <begin position="1"/>
        <end position="23"/>
    </location>
</feature>
<evidence type="ECO:0000313" key="13">
    <source>
        <dbReference type="Proteomes" id="UP001597297"/>
    </source>
</evidence>
<dbReference type="SUPFAM" id="SSF55874">
    <property type="entry name" value="ATPase domain of HSP90 chaperone/DNA topoisomerase II/histidine kinase"/>
    <property type="match status" value="1"/>
</dbReference>
<evidence type="ECO:0000256" key="1">
    <source>
        <dbReference type="ARBA" id="ARBA00000085"/>
    </source>
</evidence>